<organism evidence="7">
    <name type="scientific">Flavobacterium sp. WC2409</name>
    <dbReference type="NCBI Taxonomy" id="3234139"/>
    <lineage>
        <taxon>Bacteria</taxon>
        <taxon>Pseudomonadati</taxon>
        <taxon>Bacteroidota</taxon>
        <taxon>Flavobacteriia</taxon>
        <taxon>Flavobacteriales</taxon>
        <taxon>Flavobacteriaceae</taxon>
        <taxon>Flavobacterium</taxon>
    </lineage>
</organism>
<keyword evidence="3 6" id="KW-0812">Transmembrane</keyword>
<dbReference type="InterPro" id="IPR044878">
    <property type="entry name" value="UbiA_sf"/>
</dbReference>
<feature type="transmembrane region" description="Helical" evidence="6">
    <location>
        <begin position="12"/>
        <end position="29"/>
    </location>
</feature>
<dbReference type="RefSeq" id="WP_367770634.1">
    <property type="nucleotide sequence ID" value="NZ_CP165625.1"/>
</dbReference>
<dbReference type="GO" id="GO:0016765">
    <property type="term" value="F:transferase activity, transferring alkyl or aryl (other than methyl) groups"/>
    <property type="evidence" value="ECO:0007669"/>
    <property type="project" value="InterPro"/>
</dbReference>
<evidence type="ECO:0000256" key="2">
    <source>
        <dbReference type="ARBA" id="ARBA00022475"/>
    </source>
</evidence>
<feature type="transmembrane region" description="Helical" evidence="6">
    <location>
        <begin position="41"/>
        <end position="62"/>
    </location>
</feature>
<dbReference type="CDD" id="cd13961">
    <property type="entry name" value="PT_UbiA_DGGGPS"/>
    <property type="match status" value="1"/>
</dbReference>
<feature type="transmembrane region" description="Helical" evidence="6">
    <location>
        <begin position="223"/>
        <end position="239"/>
    </location>
</feature>
<feature type="transmembrane region" description="Helical" evidence="6">
    <location>
        <begin position="111"/>
        <end position="128"/>
    </location>
</feature>
<evidence type="ECO:0000256" key="5">
    <source>
        <dbReference type="ARBA" id="ARBA00023136"/>
    </source>
</evidence>
<dbReference type="EMBL" id="CP165625">
    <property type="protein sequence ID" value="XDU97087.1"/>
    <property type="molecule type" value="Genomic_DNA"/>
</dbReference>
<keyword evidence="5 6" id="KW-0472">Membrane</keyword>
<reference evidence="7" key="1">
    <citation type="submission" date="2024-07" db="EMBL/GenBank/DDBJ databases">
        <authorList>
            <person name="Biller S.J."/>
        </authorList>
    </citation>
    <scope>NUCLEOTIDE SEQUENCE</scope>
    <source>
        <strain evidence="7">WC2409</strain>
    </source>
</reference>
<feature type="transmembrane region" description="Helical" evidence="6">
    <location>
        <begin position="87"/>
        <end position="105"/>
    </location>
</feature>
<evidence type="ECO:0000256" key="3">
    <source>
        <dbReference type="ARBA" id="ARBA00022692"/>
    </source>
</evidence>
<feature type="transmembrane region" description="Helical" evidence="6">
    <location>
        <begin position="251"/>
        <end position="268"/>
    </location>
</feature>
<feature type="transmembrane region" description="Helical" evidence="6">
    <location>
        <begin position="168"/>
        <end position="190"/>
    </location>
</feature>
<dbReference type="GO" id="GO:0016020">
    <property type="term" value="C:membrane"/>
    <property type="evidence" value="ECO:0007669"/>
    <property type="project" value="UniProtKB-SubCell"/>
</dbReference>
<dbReference type="InterPro" id="IPR050475">
    <property type="entry name" value="Prenyltransferase_related"/>
</dbReference>
<dbReference type="PANTHER" id="PTHR42723:SF1">
    <property type="entry name" value="CHLOROPHYLL SYNTHASE, CHLOROPLASTIC"/>
    <property type="match status" value="1"/>
</dbReference>
<keyword evidence="4 6" id="KW-1133">Transmembrane helix</keyword>
<proteinExistence type="predicted"/>
<dbReference type="PANTHER" id="PTHR42723">
    <property type="entry name" value="CHLOROPHYLL SYNTHASE"/>
    <property type="match status" value="1"/>
</dbReference>
<sequence length="310" mass="35009">MNFLKLIRYQNLLLLAFMQLVFRFGFLKMQNIPLALNDWQYLLLVLSTVLIAAAGYVINNIFDQDTDLENKPNNLIVGRSISETSAYNIYAVLNVTGVAIGFYLSNVISKPGFASIFILIAATLYIYATSLKQMLLVGNFVVALLLSFSVVIIGIFDLYPAITSENQQIMAVLFSILLDYAVFAFLINFLREIIKDLEDINGDSNQGMKTLPIVLGVKRTSKLVFALSFIPIISLLVYIKNYFMANNLQFAALYSIVFVLAPLIYFSIKSWESKNKKDFHKLSILLKWILLFGILSIVIITLNIKYNASK</sequence>
<feature type="transmembrane region" description="Helical" evidence="6">
    <location>
        <begin position="288"/>
        <end position="306"/>
    </location>
</feature>
<evidence type="ECO:0000313" key="7">
    <source>
        <dbReference type="EMBL" id="XDU97087.1"/>
    </source>
</evidence>
<accession>A0AB39W714</accession>
<dbReference type="Pfam" id="PF01040">
    <property type="entry name" value="UbiA"/>
    <property type="match status" value="1"/>
</dbReference>
<evidence type="ECO:0000256" key="4">
    <source>
        <dbReference type="ARBA" id="ARBA00022989"/>
    </source>
</evidence>
<protein>
    <submittedName>
        <fullName evidence="7">Geranylgeranylglycerol-phosphate geranylgeranyltransferase</fullName>
    </submittedName>
</protein>
<evidence type="ECO:0000256" key="6">
    <source>
        <dbReference type="SAM" id="Phobius"/>
    </source>
</evidence>
<dbReference type="AlphaFoldDB" id="A0AB39W714"/>
<name>A0AB39W714_9FLAO</name>
<keyword evidence="2" id="KW-1003">Cell membrane</keyword>
<dbReference type="InterPro" id="IPR000537">
    <property type="entry name" value="UbiA_prenyltransferase"/>
</dbReference>
<evidence type="ECO:0000256" key="1">
    <source>
        <dbReference type="ARBA" id="ARBA00004141"/>
    </source>
</evidence>
<dbReference type="Gene3D" id="1.10.357.140">
    <property type="entry name" value="UbiA prenyltransferase"/>
    <property type="match status" value="1"/>
</dbReference>
<dbReference type="Gene3D" id="1.20.120.1780">
    <property type="entry name" value="UbiA prenyltransferase"/>
    <property type="match status" value="1"/>
</dbReference>
<gene>
    <name evidence="7" type="ORF">AB3G34_08215</name>
</gene>
<dbReference type="NCBIfam" id="NF009512">
    <property type="entry name" value="PRK12872.1-1"/>
    <property type="match status" value="1"/>
</dbReference>
<comment type="subcellular location">
    <subcellularLocation>
        <location evidence="1">Membrane</location>
        <topology evidence="1">Multi-pass membrane protein</topology>
    </subcellularLocation>
</comment>
<feature type="transmembrane region" description="Helical" evidence="6">
    <location>
        <begin position="135"/>
        <end position="156"/>
    </location>
</feature>